<organism evidence="1 2">
    <name type="scientific">Prunus dulcis</name>
    <name type="common">Almond</name>
    <name type="synonym">Amygdalus dulcis</name>
    <dbReference type="NCBI Taxonomy" id="3755"/>
    <lineage>
        <taxon>Eukaryota</taxon>
        <taxon>Viridiplantae</taxon>
        <taxon>Streptophyta</taxon>
        <taxon>Embryophyta</taxon>
        <taxon>Tracheophyta</taxon>
        <taxon>Spermatophyta</taxon>
        <taxon>Magnoliopsida</taxon>
        <taxon>eudicotyledons</taxon>
        <taxon>Gunneridae</taxon>
        <taxon>Pentapetalae</taxon>
        <taxon>rosids</taxon>
        <taxon>fabids</taxon>
        <taxon>Rosales</taxon>
        <taxon>Rosaceae</taxon>
        <taxon>Amygdaloideae</taxon>
        <taxon>Amygdaleae</taxon>
        <taxon>Prunus</taxon>
    </lineage>
</organism>
<name>A0AAD4YZE7_PRUDU</name>
<reference evidence="1 2" key="1">
    <citation type="journal article" date="2022" name="G3 (Bethesda)">
        <title>Whole-genome sequence and methylome profiling of the almond [Prunus dulcis (Mill.) D.A. Webb] cultivar 'Nonpareil'.</title>
        <authorList>
            <person name="D'Amico-Willman K.M."/>
            <person name="Ouma W.Z."/>
            <person name="Meulia T."/>
            <person name="Sideli G.M."/>
            <person name="Gradziel T.M."/>
            <person name="Fresnedo-Ramirez J."/>
        </authorList>
    </citation>
    <scope>NUCLEOTIDE SEQUENCE [LARGE SCALE GENOMIC DNA]</scope>
    <source>
        <strain evidence="1">Clone GOH B32 T37-40</strain>
    </source>
</reference>
<accession>A0AAD4YZE7</accession>
<dbReference type="EMBL" id="JAJFAZ020000005">
    <property type="protein sequence ID" value="KAI5326980.1"/>
    <property type="molecule type" value="Genomic_DNA"/>
</dbReference>
<dbReference type="Proteomes" id="UP001054821">
    <property type="component" value="Chromosome 5"/>
</dbReference>
<proteinExistence type="predicted"/>
<sequence>MDQCDDIVYLFKRYNVSKKLNLNFLRDPPPLPECVIEEMVEAYKGEDGFRPNLQVFCRTSVFVRGVPSKGAGLAPLARPRIRPSVARDKGGFIGSRKGDMG</sequence>
<evidence type="ECO:0000313" key="1">
    <source>
        <dbReference type="EMBL" id="KAI5326980.1"/>
    </source>
</evidence>
<evidence type="ECO:0000313" key="2">
    <source>
        <dbReference type="Proteomes" id="UP001054821"/>
    </source>
</evidence>
<dbReference type="AlphaFoldDB" id="A0AAD4YZE7"/>
<gene>
    <name evidence="1" type="ORF">L3X38_026376</name>
</gene>
<keyword evidence="2" id="KW-1185">Reference proteome</keyword>
<protein>
    <submittedName>
        <fullName evidence="1">Uncharacterized protein</fullName>
    </submittedName>
</protein>
<comment type="caution">
    <text evidence="1">The sequence shown here is derived from an EMBL/GenBank/DDBJ whole genome shotgun (WGS) entry which is preliminary data.</text>
</comment>